<evidence type="ECO:0000313" key="7">
    <source>
        <dbReference type="Proteomes" id="UP000248729"/>
    </source>
</evidence>
<keyword evidence="6" id="KW-1185">Reference proteome</keyword>
<name>A0A329EAD9_VIBDI</name>
<dbReference type="Pfam" id="PF05025">
    <property type="entry name" value="RbsD_FucU"/>
    <property type="match status" value="1"/>
</dbReference>
<reference evidence="4 6" key="1">
    <citation type="submission" date="2018-01" db="EMBL/GenBank/DDBJ databases">
        <title>Draft genome sequences of six Vibrio diazotrophicus strains isolated from deep-sea sediments of the Baltic Sea.</title>
        <authorList>
            <person name="Castillo D."/>
            <person name="Vandieken V."/>
            <person name="Chiang O."/>
            <person name="Middelboe M."/>
        </authorList>
    </citation>
    <scope>NUCLEOTIDE SEQUENCE [LARGE SCALE GENOMIC DNA]</scope>
    <source>
        <strain evidence="4 6">65.10M</strain>
    </source>
</reference>
<gene>
    <name evidence="4" type="ORF">C1O25_05340</name>
    <name evidence="5" type="ORF">DET48_11350</name>
</gene>
<evidence type="ECO:0000256" key="3">
    <source>
        <dbReference type="ARBA" id="ARBA00036324"/>
    </source>
</evidence>
<comment type="catalytic activity">
    <reaction evidence="3">
        <text>alpha-L-fucose = beta-L-fucose</text>
        <dbReference type="Rhea" id="RHEA:25580"/>
        <dbReference type="ChEBI" id="CHEBI:42548"/>
        <dbReference type="ChEBI" id="CHEBI:42589"/>
        <dbReference type="EC" id="5.1.3.29"/>
    </reaction>
</comment>
<accession>A0A329EAD9</accession>
<organism evidence="5 7">
    <name type="scientific">Vibrio diazotrophicus</name>
    <dbReference type="NCBI Taxonomy" id="685"/>
    <lineage>
        <taxon>Bacteria</taxon>
        <taxon>Pseudomonadati</taxon>
        <taxon>Pseudomonadota</taxon>
        <taxon>Gammaproteobacteria</taxon>
        <taxon>Vibrionales</taxon>
        <taxon>Vibrionaceae</taxon>
        <taxon>Vibrio</taxon>
    </lineage>
</organism>
<dbReference type="SUPFAM" id="SSF102546">
    <property type="entry name" value="RbsD-like"/>
    <property type="match status" value="1"/>
</dbReference>
<dbReference type="EMBL" id="QLTR01000013">
    <property type="protein sequence ID" value="RAS62776.1"/>
    <property type="molecule type" value="Genomic_DNA"/>
</dbReference>
<dbReference type="EMBL" id="POSM01000005">
    <property type="protein sequence ID" value="PNI02142.1"/>
    <property type="molecule type" value="Genomic_DNA"/>
</dbReference>
<evidence type="ECO:0000313" key="5">
    <source>
        <dbReference type="EMBL" id="RAS62776.1"/>
    </source>
</evidence>
<protein>
    <submittedName>
        <fullName evidence="5">L-fucose mutarotase</fullName>
    </submittedName>
    <submittedName>
        <fullName evidence="4">Ribose ABC transporter</fullName>
    </submittedName>
</protein>
<dbReference type="GO" id="GO:0006004">
    <property type="term" value="P:fucose metabolic process"/>
    <property type="evidence" value="ECO:0007669"/>
    <property type="project" value="TreeGrafter"/>
</dbReference>
<dbReference type="AlphaFoldDB" id="A0A329EAD9"/>
<comment type="catalytic activity">
    <reaction evidence="1">
        <text>beta-D-ribopyranose = beta-D-ribofuranose</text>
        <dbReference type="Rhea" id="RHEA:25432"/>
        <dbReference type="ChEBI" id="CHEBI:27476"/>
        <dbReference type="ChEBI" id="CHEBI:47002"/>
        <dbReference type="EC" id="5.4.99.62"/>
    </reaction>
</comment>
<dbReference type="RefSeq" id="WP_102967948.1">
    <property type="nucleotide sequence ID" value="NZ_JBJKCE010000001.1"/>
</dbReference>
<dbReference type="GO" id="GO:0062193">
    <property type="term" value="F:D-ribose pyranase activity"/>
    <property type="evidence" value="ECO:0007669"/>
    <property type="project" value="UniProtKB-EC"/>
</dbReference>
<dbReference type="GO" id="GO:0042806">
    <property type="term" value="F:fucose binding"/>
    <property type="evidence" value="ECO:0007669"/>
    <property type="project" value="TreeGrafter"/>
</dbReference>
<dbReference type="InterPro" id="IPR007721">
    <property type="entry name" value="RbsD_FucU"/>
</dbReference>
<dbReference type="InterPro" id="IPR050443">
    <property type="entry name" value="RbsD/FucU_mutarotase"/>
</dbReference>
<dbReference type="Proteomes" id="UP000236547">
    <property type="component" value="Unassembled WGS sequence"/>
</dbReference>
<dbReference type="PANTHER" id="PTHR31690:SF4">
    <property type="entry name" value="FUCOSE MUTAROTASE"/>
    <property type="match status" value="1"/>
</dbReference>
<evidence type="ECO:0000256" key="2">
    <source>
        <dbReference type="ARBA" id="ARBA00023235"/>
    </source>
</evidence>
<proteinExistence type="predicted"/>
<dbReference type="InterPro" id="IPR023750">
    <property type="entry name" value="RbsD-like_sf"/>
</dbReference>
<keyword evidence="2" id="KW-0413">Isomerase</keyword>
<reference evidence="5 7" key="2">
    <citation type="submission" date="2018-06" db="EMBL/GenBank/DDBJ databases">
        <title>Freshwater and sediment microbial communities from various areas in North America, analyzing microbe dynamics in response to fracking.</title>
        <authorList>
            <person name="Lamendella R."/>
        </authorList>
    </citation>
    <scope>NUCLEOTIDE SEQUENCE [LARGE SCALE GENOMIC DNA]</scope>
    <source>
        <strain evidence="5 7">99A</strain>
    </source>
</reference>
<sequence>MLKHIDPLLSAELLFALDKMGHGDRLAIVDANFPSYSHSSNTHISLTGVDASTVLTSVVKHFPLDAFTETPFLIMAQDGSQELTESAQDFINVQRSSEEASHQYALVGRQDFYQIAKSCQLVIRTNDRRAYACMVLQKGVIFD</sequence>
<evidence type="ECO:0000313" key="4">
    <source>
        <dbReference type="EMBL" id="PNI02142.1"/>
    </source>
</evidence>
<dbReference type="PANTHER" id="PTHR31690">
    <property type="entry name" value="FUCOSE MUTAROTASE"/>
    <property type="match status" value="1"/>
</dbReference>
<dbReference type="Gene3D" id="3.40.1650.10">
    <property type="entry name" value="RbsD-like domain"/>
    <property type="match status" value="1"/>
</dbReference>
<dbReference type="GO" id="GO:0036373">
    <property type="term" value="F:L-fucose mutarotase activity"/>
    <property type="evidence" value="ECO:0007669"/>
    <property type="project" value="UniProtKB-EC"/>
</dbReference>
<comment type="caution">
    <text evidence="5">The sequence shown here is derived from an EMBL/GenBank/DDBJ whole genome shotgun (WGS) entry which is preliminary data.</text>
</comment>
<evidence type="ECO:0000313" key="6">
    <source>
        <dbReference type="Proteomes" id="UP000236547"/>
    </source>
</evidence>
<dbReference type="Proteomes" id="UP000248729">
    <property type="component" value="Unassembled WGS sequence"/>
</dbReference>
<evidence type="ECO:0000256" key="1">
    <source>
        <dbReference type="ARBA" id="ARBA00000223"/>
    </source>
</evidence>